<dbReference type="EMBL" id="KV875108">
    <property type="protein sequence ID" value="OIW23203.1"/>
    <property type="molecule type" value="Genomic_DNA"/>
</dbReference>
<sequence>MSQHGLRGMPFSRHGSRAAMFAKLGELKNKAAHMAVDNPLPEERCSWTRSEETRASYSHPSTCCTTRHSFKNGNQTWGKFDMCDASQTSSSAEPSSIDRNEPIWPTYDVRIPAKHIGLTFTFAIYSDAIFLAWTMMESRVITAQRSLHDP</sequence>
<accession>A0A1J7I759</accession>
<dbReference type="InParanoid" id="A0A1J7I759"/>
<protein>
    <submittedName>
        <fullName evidence="1">Uncharacterized protein</fullName>
    </submittedName>
</protein>
<evidence type="ECO:0000313" key="2">
    <source>
        <dbReference type="Proteomes" id="UP000182658"/>
    </source>
</evidence>
<dbReference type="AlphaFoldDB" id="A0A1J7I759"/>
<keyword evidence="2" id="KW-1185">Reference proteome</keyword>
<evidence type="ECO:0000313" key="1">
    <source>
        <dbReference type="EMBL" id="OIW23203.1"/>
    </source>
</evidence>
<gene>
    <name evidence="1" type="ORF">CONLIGDRAFT_650000</name>
</gene>
<reference evidence="1 2" key="1">
    <citation type="submission" date="2016-10" db="EMBL/GenBank/DDBJ databases">
        <title>Draft genome sequence of Coniochaeta ligniaria NRRL30616, a lignocellulolytic fungus for bioabatement of inhibitors in plant biomass hydrolysates.</title>
        <authorList>
            <consortium name="DOE Joint Genome Institute"/>
            <person name="Jimenez D.J."/>
            <person name="Hector R.E."/>
            <person name="Riley R."/>
            <person name="Sun H."/>
            <person name="Grigoriev I.V."/>
            <person name="Van Elsas J.D."/>
            <person name="Nichols N.N."/>
        </authorList>
    </citation>
    <scope>NUCLEOTIDE SEQUENCE [LARGE SCALE GENOMIC DNA]</scope>
    <source>
        <strain evidence="1 2">NRRL 30616</strain>
    </source>
</reference>
<dbReference type="Proteomes" id="UP000182658">
    <property type="component" value="Unassembled WGS sequence"/>
</dbReference>
<organism evidence="1 2">
    <name type="scientific">Coniochaeta ligniaria NRRL 30616</name>
    <dbReference type="NCBI Taxonomy" id="1408157"/>
    <lineage>
        <taxon>Eukaryota</taxon>
        <taxon>Fungi</taxon>
        <taxon>Dikarya</taxon>
        <taxon>Ascomycota</taxon>
        <taxon>Pezizomycotina</taxon>
        <taxon>Sordariomycetes</taxon>
        <taxon>Sordariomycetidae</taxon>
        <taxon>Coniochaetales</taxon>
        <taxon>Coniochaetaceae</taxon>
        <taxon>Coniochaeta</taxon>
    </lineage>
</organism>
<proteinExistence type="predicted"/>
<name>A0A1J7I759_9PEZI</name>